<name>A0A5P8W5F9_9NOSO</name>
<evidence type="ECO:0000313" key="2">
    <source>
        <dbReference type="Proteomes" id="UP000326678"/>
    </source>
</evidence>
<protein>
    <submittedName>
        <fullName evidence="1">Uncharacterized protein</fullName>
    </submittedName>
</protein>
<dbReference type="Proteomes" id="UP000326678">
    <property type="component" value="Chromosome Gxm1"/>
</dbReference>
<dbReference type="EMBL" id="CP045226">
    <property type="protein sequence ID" value="QFS47842.1"/>
    <property type="molecule type" value="Genomic_DNA"/>
</dbReference>
<proteinExistence type="predicted"/>
<dbReference type="AlphaFoldDB" id="A0A5P8W5F9"/>
<reference evidence="1 2" key="1">
    <citation type="submission" date="2019-10" db="EMBL/GenBank/DDBJ databases">
        <title>Genomic and transcriptomic insights into the perfect genentic adaptation of a filamentous nitrogen-fixing cyanobacterium to rice fields.</title>
        <authorList>
            <person name="Chen Z."/>
        </authorList>
    </citation>
    <scope>NUCLEOTIDE SEQUENCE [LARGE SCALE GENOMIC DNA]</scope>
    <source>
        <strain evidence="1">CCNUC1</strain>
    </source>
</reference>
<sequence>MWGGHLARHIDQYGSVKHFFLISVLSVPLRFVKKIDFDKEFSLNPSVLPYRLGAHVAHPTGVNWIFFYLEVPNLSKLLGQTSSSLLFISDGTGKITKNGAT</sequence>
<gene>
    <name evidence="1" type="ORF">GXM_05334</name>
</gene>
<accession>A0A5P8W5F9</accession>
<keyword evidence="2" id="KW-1185">Reference proteome</keyword>
<evidence type="ECO:0000313" key="1">
    <source>
        <dbReference type="EMBL" id="QFS47842.1"/>
    </source>
</evidence>
<organism evidence="1 2">
    <name type="scientific">Nostoc sphaeroides CCNUC1</name>
    <dbReference type="NCBI Taxonomy" id="2653204"/>
    <lineage>
        <taxon>Bacteria</taxon>
        <taxon>Bacillati</taxon>
        <taxon>Cyanobacteriota</taxon>
        <taxon>Cyanophyceae</taxon>
        <taxon>Nostocales</taxon>
        <taxon>Nostocaceae</taxon>
        <taxon>Nostoc</taxon>
    </lineage>
</organism>
<dbReference type="KEGG" id="nsh:GXM_05334"/>